<evidence type="ECO:0000256" key="2">
    <source>
        <dbReference type="ARBA" id="ARBA00022840"/>
    </source>
</evidence>
<dbReference type="InterPro" id="IPR000719">
    <property type="entry name" value="Prot_kinase_dom"/>
</dbReference>
<reference evidence="5 6" key="1">
    <citation type="journal article" date="2015" name="Genome Biol. Evol.">
        <title>Comparative Genomics of a Bacterivorous Green Alga Reveals Evolutionary Causalities and Consequences of Phago-Mixotrophic Mode of Nutrition.</title>
        <authorList>
            <person name="Burns J.A."/>
            <person name="Paasch A."/>
            <person name="Narechania A."/>
            <person name="Kim E."/>
        </authorList>
    </citation>
    <scope>NUCLEOTIDE SEQUENCE [LARGE SCALE GENOMIC DNA]</scope>
    <source>
        <strain evidence="5 6">PLY_AMNH</strain>
    </source>
</reference>
<dbReference type="EMBL" id="LGRX02034842">
    <property type="protein sequence ID" value="KAK3236790.1"/>
    <property type="molecule type" value="Genomic_DNA"/>
</dbReference>
<dbReference type="Gene3D" id="1.10.510.10">
    <property type="entry name" value="Transferase(Phosphotransferase) domain 1"/>
    <property type="match status" value="1"/>
</dbReference>
<dbReference type="GO" id="GO:0004674">
    <property type="term" value="F:protein serine/threonine kinase activity"/>
    <property type="evidence" value="ECO:0007669"/>
    <property type="project" value="TreeGrafter"/>
</dbReference>
<feature type="domain" description="Protein kinase" evidence="4">
    <location>
        <begin position="1"/>
        <end position="174"/>
    </location>
</feature>
<evidence type="ECO:0000259" key="4">
    <source>
        <dbReference type="PROSITE" id="PS50011"/>
    </source>
</evidence>
<dbReference type="PROSITE" id="PS50011">
    <property type="entry name" value="PROTEIN_KINASE_DOM"/>
    <property type="match status" value="1"/>
</dbReference>
<dbReference type="InterPro" id="IPR011009">
    <property type="entry name" value="Kinase-like_dom_sf"/>
</dbReference>
<proteinExistence type="predicted"/>
<dbReference type="AlphaFoldDB" id="A0AAE0BIV2"/>
<feature type="region of interest" description="Disordered" evidence="3">
    <location>
        <begin position="334"/>
        <end position="368"/>
    </location>
</feature>
<keyword evidence="1" id="KW-0547">Nucleotide-binding</keyword>
<dbReference type="SUPFAM" id="SSF56112">
    <property type="entry name" value="Protein kinase-like (PK-like)"/>
    <property type="match status" value="1"/>
</dbReference>
<gene>
    <name evidence="5" type="ORF">CYMTET_53086</name>
</gene>
<dbReference type="Proteomes" id="UP001190700">
    <property type="component" value="Unassembled WGS sequence"/>
</dbReference>
<organism evidence="5 6">
    <name type="scientific">Cymbomonas tetramitiformis</name>
    <dbReference type="NCBI Taxonomy" id="36881"/>
    <lineage>
        <taxon>Eukaryota</taxon>
        <taxon>Viridiplantae</taxon>
        <taxon>Chlorophyta</taxon>
        <taxon>Pyramimonadophyceae</taxon>
        <taxon>Pyramimonadales</taxon>
        <taxon>Pyramimonadaceae</taxon>
        <taxon>Cymbomonas</taxon>
    </lineage>
</organism>
<name>A0AAE0BIV2_9CHLO</name>
<dbReference type="GO" id="GO:0005634">
    <property type="term" value="C:nucleus"/>
    <property type="evidence" value="ECO:0007669"/>
    <property type="project" value="TreeGrafter"/>
</dbReference>
<accession>A0AAE0BIV2</accession>
<dbReference type="SMART" id="SM00220">
    <property type="entry name" value="S_TKc"/>
    <property type="match status" value="1"/>
</dbReference>
<keyword evidence="6" id="KW-1185">Reference proteome</keyword>
<comment type="caution">
    <text evidence="5">The sequence shown here is derived from an EMBL/GenBank/DDBJ whole genome shotgun (WGS) entry which is preliminary data.</text>
</comment>
<dbReference type="GO" id="GO:0005524">
    <property type="term" value="F:ATP binding"/>
    <property type="evidence" value="ECO:0007669"/>
    <property type="project" value="UniProtKB-KW"/>
</dbReference>
<feature type="region of interest" description="Disordered" evidence="3">
    <location>
        <begin position="173"/>
        <end position="211"/>
    </location>
</feature>
<dbReference type="PANTHER" id="PTHR24056">
    <property type="entry name" value="CELL DIVISION PROTEIN KINASE"/>
    <property type="match status" value="1"/>
</dbReference>
<feature type="non-terminal residue" evidence="5">
    <location>
        <position position="1"/>
    </location>
</feature>
<evidence type="ECO:0000256" key="1">
    <source>
        <dbReference type="ARBA" id="ARBA00022741"/>
    </source>
</evidence>
<dbReference type="PANTHER" id="PTHR24056:SF508">
    <property type="entry name" value="CYCLIN-DEPENDENT KINASE 10"/>
    <property type="match status" value="1"/>
</dbReference>
<sequence length="368" mass="39054">EAGCTQASGSTKAGYKRDREVQIGPLRVGEVCSSGTWGAERDCILGVEVCREGIYNAGLGDAGETKYSEAVDMWALGCIFGELLKQEPIFPGKVEAHMLELIANLLGSPNERIWPGGLRLPNSSTFKFPHQPYNYVQQQFPKLSTSGRDLLNKLLTYDPRKRITAEEAMTHPYFSEAPLPKPQDAMPTFPTAHDSGPLAGRATTGSNVDKKLGHAGVGGAIGLSSTQKRKITLRPDRVSSSQAPPVQSLELVLGWRISGIIGGSLVPGLDLARGVRIGRVAVAPWTSGARRAGRMVGIGTPAKVGGSATLSLSLSLCGQYSGEAFGSEPVARHLEPSVPGSPWDPTTGARSTGERKWSRVSGGARVEL</sequence>
<evidence type="ECO:0000313" key="5">
    <source>
        <dbReference type="EMBL" id="KAK3236790.1"/>
    </source>
</evidence>
<evidence type="ECO:0000313" key="6">
    <source>
        <dbReference type="Proteomes" id="UP001190700"/>
    </source>
</evidence>
<dbReference type="Pfam" id="PF00069">
    <property type="entry name" value="Pkinase"/>
    <property type="match status" value="1"/>
</dbReference>
<dbReference type="InterPro" id="IPR050108">
    <property type="entry name" value="CDK"/>
</dbReference>
<protein>
    <recommendedName>
        <fullName evidence="4">Protein kinase domain-containing protein</fullName>
    </recommendedName>
</protein>
<evidence type="ECO:0000256" key="3">
    <source>
        <dbReference type="SAM" id="MobiDB-lite"/>
    </source>
</evidence>
<dbReference type="GO" id="GO:0007346">
    <property type="term" value="P:regulation of mitotic cell cycle"/>
    <property type="evidence" value="ECO:0007669"/>
    <property type="project" value="TreeGrafter"/>
</dbReference>
<keyword evidence="2" id="KW-0067">ATP-binding</keyword>